<accession>A0ABD5QQY6</accession>
<evidence type="ECO:0000313" key="2">
    <source>
        <dbReference type="Proteomes" id="UP001596145"/>
    </source>
</evidence>
<evidence type="ECO:0000313" key="1">
    <source>
        <dbReference type="EMBL" id="MFC5134024.1"/>
    </source>
</evidence>
<organism evidence="1 2">
    <name type="scientific">Halorubrum glutamatedens</name>
    <dbReference type="NCBI Taxonomy" id="2707018"/>
    <lineage>
        <taxon>Archaea</taxon>
        <taxon>Methanobacteriati</taxon>
        <taxon>Methanobacteriota</taxon>
        <taxon>Stenosarchaea group</taxon>
        <taxon>Halobacteria</taxon>
        <taxon>Halobacteriales</taxon>
        <taxon>Haloferacaceae</taxon>
        <taxon>Halorubrum</taxon>
    </lineage>
</organism>
<comment type="caution">
    <text evidence="1">The sequence shown here is derived from an EMBL/GenBank/DDBJ whole genome shotgun (WGS) entry which is preliminary data.</text>
</comment>
<name>A0ABD5QQY6_9EURY</name>
<protein>
    <recommendedName>
        <fullName evidence="3">SipW-cognate class signal peptide</fullName>
    </recommendedName>
</protein>
<proteinExistence type="predicted"/>
<dbReference type="EMBL" id="JBHSKV010000007">
    <property type="protein sequence ID" value="MFC5134024.1"/>
    <property type="molecule type" value="Genomic_DNA"/>
</dbReference>
<sequence length="327" mass="34522">MSTSTRTPPARVSALRTLSIVLAFTAAVGLVFGTAGFTAMEADRGVAANVTNDESAYLGYEPVVDDREEIDEKEPTDIVEFRNQFGVNLTEFHVDVSAHDSDVSAELDDPPEILPKGNESTVEVTLHCDVEKEVPLELSVNGSGGDVSVSLNRTVTVVCVPEEPEVTGVTFNDAANAGVGTQSTVGGNSTGNDGNGNARVNTERGGGEVTAHVWLAPNPPNKRADDLTEVEFEGNLKFDASRKVRPQINQNPSASGVPGNWKIAAIEFPNQGVTYVHPGWDNGKYTSPKSGDGVEYGGTVDEDFLLNAVVEGGQVVDASNDGEESDD</sequence>
<dbReference type="Proteomes" id="UP001596145">
    <property type="component" value="Unassembled WGS sequence"/>
</dbReference>
<evidence type="ECO:0008006" key="3">
    <source>
        <dbReference type="Google" id="ProtNLM"/>
    </source>
</evidence>
<keyword evidence="2" id="KW-1185">Reference proteome</keyword>
<gene>
    <name evidence="1" type="ORF">ACFPJA_04720</name>
</gene>
<dbReference type="AlphaFoldDB" id="A0ABD5QQY6"/>
<dbReference type="RefSeq" id="WP_122104316.1">
    <property type="nucleotide sequence ID" value="NZ_JBHSKV010000007.1"/>
</dbReference>
<reference evidence="1 2" key="1">
    <citation type="journal article" date="2019" name="Int. J. Syst. Evol. Microbiol.">
        <title>The Global Catalogue of Microorganisms (GCM) 10K type strain sequencing project: providing services to taxonomists for standard genome sequencing and annotation.</title>
        <authorList>
            <consortium name="The Broad Institute Genomics Platform"/>
            <consortium name="The Broad Institute Genome Sequencing Center for Infectious Disease"/>
            <person name="Wu L."/>
            <person name="Ma J."/>
        </authorList>
    </citation>
    <scope>NUCLEOTIDE SEQUENCE [LARGE SCALE GENOMIC DNA]</scope>
    <source>
        <strain evidence="1 2">CGMCC 1.16026</strain>
    </source>
</reference>